<dbReference type="Proteomes" id="UP000034107">
    <property type="component" value="Unassembled WGS sequence"/>
</dbReference>
<proteinExistence type="predicted"/>
<protein>
    <submittedName>
        <fullName evidence="1">Uncharacterized protein</fullName>
    </submittedName>
</protein>
<accession>A0A0G1NMG6</accession>
<name>A0A0G1NMG6_9BACT</name>
<gene>
    <name evidence="1" type="ORF">UX31_C0012G0005</name>
</gene>
<sequence>MECEKLDHAVGCPILIYYVNCAYLKFKQMIKKTEKPVLLTMILVLVTAKPLLAQGLPAGSPVSELSDPEATASAVDKSAGLTTRKILTIQRLGGLFINHSEMAIKRLVKILTRMQSRIGKMEIPTKEKPNLNKAIDMATDNLEAAQIALNKFRISLASLYTKQQTKSELTTLRLEMNTIREDLHKTLAVLNGISASMATISGRVTPPVTGKDTLLKNE</sequence>
<dbReference type="EMBL" id="LCLS01000012">
    <property type="protein sequence ID" value="KKU21769.1"/>
    <property type="molecule type" value="Genomic_DNA"/>
</dbReference>
<evidence type="ECO:0000313" key="1">
    <source>
        <dbReference type="EMBL" id="KKU21769.1"/>
    </source>
</evidence>
<organism evidence="1 2">
    <name type="scientific">Candidatus Nomurabacteria bacterium GW2011_GWA1_46_11</name>
    <dbReference type="NCBI Taxonomy" id="1618732"/>
    <lineage>
        <taxon>Bacteria</taxon>
        <taxon>Candidatus Nomuraibacteriota</taxon>
    </lineage>
</organism>
<comment type="caution">
    <text evidence="1">The sequence shown here is derived from an EMBL/GenBank/DDBJ whole genome shotgun (WGS) entry which is preliminary data.</text>
</comment>
<reference evidence="1 2" key="1">
    <citation type="journal article" date="2015" name="Nature">
        <title>rRNA introns, odd ribosomes, and small enigmatic genomes across a large radiation of phyla.</title>
        <authorList>
            <person name="Brown C.T."/>
            <person name="Hug L.A."/>
            <person name="Thomas B.C."/>
            <person name="Sharon I."/>
            <person name="Castelle C.J."/>
            <person name="Singh A."/>
            <person name="Wilkins M.J."/>
            <person name="Williams K.H."/>
            <person name="Banfield J.F."/>
        </authorList>
    </citation>
    <scope>NUCLEOTIDE SEQUENCE [LARGE SCALE GENOMIC DNA]</scope>
</reference>
<dbReference type="AlphaFoldDB" id="A0A0G1NMG6"/>
<evidence type="ECO:0000313" key="2">
    <source>
        <dbReference type="Proteomes" id="UP000034107"/>
    </source>
</evidence>